<evidence type="ECO:0000256" key="4">
    <source>
        <dbReference type="ARBA" id="ARBA00022842"/>
    </source>
</evidence>
<keyword evidence="6" id="KW-0238">DNA-binding</keyword>
<dbReference type="RefSeq" id="WP_182605913.1">
    <property type="nucleotide sequence ID" value="NZ_VKHT01000203.1"/>
</dbReference>
<proteinExistence type="predicted"/>
<evidence type="ECO:0000256" key="3">
    <source>
        <dbReference type="ARBA" id="ARBA00022801"/>
    </source>
</evidence>
<evidence type="ECO:0000259" key="5">
    <source>
        <dbReference type="Pfam" id="PF01850"/>
    </source>
</evidence>
<dbReference type="GO" id="GO:0004518">
    <property type="term" value="F:nuclease activity"/>
    <property type="evidence" value="ECO:0007669"/>
    <property type="project" value="UniProtKB-KW"/>
</dbReference>
<keyword evidence="1" id="KW-0540">Nuclease</keyword>
<reference evidence="7" key="1">
    <citation type="submission" date="2019-10" db="EMBL/GenBank/DDBJ databases">
        <title>Streptomyces sp. nov., a novel actinobacterium isolated from alkaline environment.</title>
        <authorList>
            <person name="Golinska P."/>
        </authorList>
    </citation>
    <scope>NUCLEOTIDE SEQUENCE [LARGE SCALE GENOMIC DNA]</scope>
    <source>
        <strain evidence="7">DSM 42118</strain>
    </source>
</reference>
<gene>
    <name evidence="6" type="ORF">FNQ90_09135</name>
</gene>
<keyword evidence="7" id="KW-1185">Reference proteome</keyword>
<dbReference type="AlphaFoldDB" id="A0A7W3TCD4"/>
<evidence type="ECO:0000256" key="1">
    <source>
        <dbReference type="ARBA" id="ARBA00022722"/>
    </source>
</evidence>
<dbReference type="InterPro" id="IPR002716">
    <property type="entry name" value="PIN_dom"/>
</dbReference>
<keyword evidence="4" id="KW-0460">Magnesium</keyword>
<dbReference type="InterPro" id="IPR029060">
    <property type="entry name" value="PIN-like_dom_sf"/>
</dbReference>
<dbReference type="Gene3D" id="3.40.50.1010">
    <property type="entry name" value="5'-nuclease"/>
    <property type="match status" value="1"/>
</dbReference>
<dbReference type="Pfam" id="PF01850">
    <property type="entry name" value="PIN"/>
    <property type="match status" value="1"/>
</dbReference>
<comment type="caution">
    <text evidence="6">The sequence shown here is derived from an EMBL/GenBank/DDBJ whole genome shotgun (WGS) entry which is preliminary data.</text>
</comment>
<evidence type="ECO:0000313" key="7">
    <source>
        <dbReference type="Proteomes" id="UP000538929"/>
    </source>
</evidence>
<evidence type="ECO:0000313" key="6">
    <source>
        <dbReference type="EMBL" id="MBB0244264.1"/>
    </source>
</evidence>
<evidence type="ECO:0000256" key="2">
    <source>
        <dbReference type="ARBA" id="ARBA00022723"/>
    </source>
</evidence>
<dbReference type="EMBL" id="VKHT01000203">
    <property type="protein sequence ID" value="MBB0244264.1"/>
    <property type="molecule type" value="Genomic_DNA"/>
</dbReference>
<dbReference type="Proteomes" id="UP000538929">
    <property type="component" value="Unassembled WGS sequence"/>
</dbReference>
<keyword evidence="2" id="KW-0479">Metal-binding</keyword>
<accession>A0A7W3TCD4</accession>
<dbReference type="GO" id="GO:0003677">
    <property type="term" value="F:DNA binding"/>
    <property type="evidence" value="ECO:0007669"/>
    <property type="project" value="UniProtKB-KW"/>
</dbReference>
<feature type="domain" description="PIN" evidence="5">
    <location>
        <begin position="7"/>
        <end position="109"/>
    </location>
</feature>
<dbReference type="GO" id="GO:0016787">
    <property type="term" value="F:hydrolase activity"/>
    <property type="evidence" value="ECO:0007669"/>
    <property type="project" value="UniProtKB-KW"/>
</dbReference>
<sequence>MKHVETVVLDSQGLSAWVTQDRKTLALFQVFHDMGADLVICANTIVEVSHSRVDLPRLRWALSRLKIEPVTDQAARAAAELLKAAGLHGHKYAIDATVAEAALRQPGPVAMLTSDIDDMRTLCGDRIRLIGI</sequence>
<keyword evidence="3" id="KW-0378">Hydrolase</keyword>
<name>A0A7W3TCD4_9ACTN</name>
<protein>
    <submittedName>
        <fullName evidence="6">DNA-binding protein</fullName>
    </submittedName>
</protein>
<dbReference type="GO" id="GO:0046872">
    <property type="term" value="F:metal ion binding"/>
    <property type="evidence" value="ECO:0007669"/>
    <property type="project" value="UniProtKB-KW"/>
</dbReference>
<organism evidence="6 7">
    <name type="scientific">Streptomyces alkaliphilus</name>
    <dbReference type="NCBI Taxonomy" id="1472722"/>
    <lineage>
        <taxon>Bacteria</taxon>
        <taxon>Bacillati</taxon>
        <taxon>Actinomycetota</taxon>
        <taxon>Actinomycetes</taxon>
        <taxon>Kitasatosporales</taxon>
        <taxon>Streptomycetaceae</taxon>
        <taxon>Streptomyces</taxon>
    </lineage>
</organism>
<dbReference type="SUPFAM" id="SSF88723">
    <property type="entry name" value="PIN domain-like"/>
    <property type="match status" value="1"/>
</dbReference>